<keyword evidence="2" id="KW-1185">Reference proteome</keyword>
<protein>
    <submittedName>
        <fullName evidence="1">Uncharacterized protein</fullName>
    </submittedName>
</protein>
<dbReference type="PANTHER" id="PTHR12697">
    <property type="entry name" value="PBS LYASE HEAT-LIKE PROTEIN"/>
    <property type="match status" value="1"/>
</dbReference>
<sequence length="188" mass="21268">MRYADTTPDDLIRDMADIHVHIKLKAITTCARAAEYRPPPQLGIHLDKDKDGASVVKLLPEELFVALECCLDDQNDQVKRAAAITLYTLERPVPKAETMLRSALREAVNVDRWAAAQCLAYYGECDSEVTLVHSMLAEQLNSSSWRHRVMTCNILPKLQGNINKDIVNKLLYLMWNLCFRTLSTSCCT</sequence>
<reference evidence="1" key="1">
    <citation type="journal article" date="2023" name="Mol. Biol. Evol.">
        <title>Third-Generation Sequencing Reveals the Adaptive Role of the Epigenome in Three Deep-Sea Polychaetes.</title>
        <authorList>
            <person name="Perez M."/>
            <person name="Aroh O."/>
            <person name="Sun Y."/>
            <person name="Lan Y."/>
            <person name="Juniper S.K."/>
            <person name="Young C.R."/>
            <person name="Angers B."/>
            <person name="Qian P.Y."/>
        </authorList>
    </citation>
    <scope>NUCLEOTIDE SEQUENCE</scope>
    <source>
        <strain evidence="1">R07B-5</strain>
    </source>
</reference>
<gene>
    <name evidence="1" type="ORF">NP493_676g00001</name>
</gene>
<dbReference type="EMBL" id="JAODUO010000676">
    <property type="protein sequence ID" value="KAK2176194.1"/>
    <property type="molecule type" value="Genomic_DNA"/>
</dbReference>
<dbReference type="AlphaFoldDB" id="A0AAD9KR94"/>
<accession>A0AAD9KR94</accession>
<dbReference type="GO" id="GO:0019135">
    <property type="term" value="F:deoxyhypusine monooxygenase activity"/>
    <property type="evidence" value="ECO:0007669"/>
    <property type="project" value="TreeGrafter"/>
</dbReference>
<name>A0AAD9KR94_RIDPI</name>
<dbReference type="InterPro" id="IPR011989">
    <property type="entry name" value="ARM-like"/>
</dbReference>
<dbReference type="Proteomes" id="UP001209878">
    <property type="component" value="Unassembled WGS sequence"/>
</dbReference>
<dbReference type="PANTHER" id="PTHR12697:SF20">
    <property type="entry name" value="HEAT REPEAT-CONTAINING PROTEIN 4"/>
    <property type="match status" value="1"/>
</dbReference>
<organism evidence="1 2">
    <name type="scientific">Ridgeia piscesae</name>
    <name type="common">Tubeworm</name>
    <dbReference type="NCBI Taxonomy" id="27915"/>
    <lineage>
        <taxon>Eukaryota</taxon>
        <taxon>Metazoa</taxon>
        <taxon>Spiralia</taxon>
        <taxon>Lophotrochozoa</taxon>
        <taxon>Annelida</taxon>
        <taxon>Polychaeta</taxon>
        <taxon>Sedentaria</taxon>
        <taxon>Canalipalpata</taxon>
        <taxon>Sabellida</taxon>
        <taxon>Siboglinidae</taxon>
        <taxon>Ridgeia</taxon>
    </lineage>
</organism>
<evidence type="ECO:0000313" key="2">
    <source>
        <dbReference type="Proteomes" id="UP001209878"/>
    </source>
</evidence>
<evidence type="ECO:0000313" key="1">
    <source>
        <dbReference type="EMBL" id="KAK2176194.1"/>
    </source>
</evidence>
<dbReference type="SUPFAM" id="SSF48371">
    <property type="entry name" value="ARM repeat"/>
    <property type="match status" value="1"/>
</dbReference>
<comment type="caution">
    <text evidence="1">The sequence shown here is derived from an EMBL/GenBank/DDBJ whole genome shotgun (WGS) entry which is preliminary data.</text>
</comment>
<proteinExistence type="predicted"/>
<dbReference type="Gene3D" id="1.25.10.10">
    <property type="entry name" value="Leucine-rich Repeat Variant"/>
    <property type="match status" value="1"/>
</dbReference>
<dbReference type="InterPro" id="IPR016024">
    <property type="entry name" value="ARM-type_fold"/>
</dbReference>